<reference evidence="7" key="1">
    <citation type="submission" date="2016-07" db="EMBL/GenBank/DDBJ databases">
        <title>Nontailed viruses are major unrecognized killers of bacteria in the ocean.</title>
        <authorList>
            <person name="Kauffman K."/>
            <person name="Hussain F."/>
            <person name="Yang J."/>
            <person name="Arevalo P."/>
            <person name="Brown J."/>
            <person name="Cutler M."/>
            <person name="Kelly L."/>
            <person name="Polz M.F."/>
        </authorList>
    </citation>
    <scope>NUCLEOTIDE SEQUENCE [LARGE SCALE GENOMIC DNA]</scope>
    <source>
        <strain evidence="7">10N.286.54.F3</strain>
    </source>
</reference>
<evidence type="ECO:0000256" key="2">
    <source>
        <dbReference type="ARBA" id="ARBA00022741"/>
    </source>
</evidence>
<dbReference type="PROSITE" id="PS50011">
    <property type="entry name" value="PROTEIN_KINASE_DOM"/>
    <property type="match status" value="1"/>
</dbReference>
<dbReference type="RefSeq" id="WP_102483067.1">
    <property type="nucleotide sequence ID" value="NZ_CAWQWK010000001.1"/>
</dbReference>
<evidence type="ECO:0000256" key="3">
    <source>
        <dbReference type="ARBA" id="ARBA00022777"/>
    </source>
</evidence>
<dbReference type="EMBL" id="MCSW01000207">
    <property type="protein sequence ID" value="PMF18411.1"/>
    <property type="molecule type" value="Genomic_DNA"/>
</dbReference>
<accession>A0A2N7CA81</accession>
<dbReference type="Gene3D" id="1.10.510.10">
    <property type="entry name" value="Transferase(Phosphotransferase) domain 1"/>
    <property type="match status" value="1"/>
</dbReference>
<dbReference type="GO" id="GO:0005524">
    <property type="term" value="F:ATP binding"/>
    <property type="evidence" value="ECO:0007669"/>
    <property type="project" value="UniProtKB-KW"/>
</dbReference>
<comment type="caution">
    <text evidence="6">The sequence shown here is derived from an EMBL/GenBank/DDBJ whole genome shotgun (WGS) entry which is preliminary data.</text>
</comment>
<dbReference type="InterPro" id="IPR011009">
    <property type="entry name" value="Kinase-like_dom_sf"/>
</dbReference>
<dbReference type="InterPro" id="IPR008271">
    <property type="entry name" value="Ser/Thr_kinase_AS"/>
</dbReference>
<dbReference type="PANTHER" id="PTHR43289:SF34">
    <property type="entry name" value="SERINE_THREONINE-PROTEIN KINASE YBDM-RELATED"/>
    <property type="match status" value="1"/>
</dbReference>
<evidence type="ECO:0000256" key="1">
    <source>
        <dbReference type="ARBA" id="ARBA00022679"/>
    </source>
</evidence>
<feature type="domain" description="Protein kinase" evidence="5">
    <location>
        <begin position="79"/>
        <end position="339"/>
    </location>
</feature>
<keyword evidence="3" id="KW-0418">Kinase</keyword>
<dbReference type="PANTHER" id="PTHR43289">
    <property type="entry name" value="MITOGEN-ACTIVATED PROTEIN KINASE KINASE KINASE 20-RELATED"/>
    <property type="match status" value="1"/>
</dbReference>
<keyword evidence="1" id="KW-0808">Transferase</keyword>
<dbReference type="SMART" id="SM00220">
    <property type="entry name" value="S_TKc"/>
    <property type="match status" value="1"/>
</dbReference>
<dbReference type="Proteomes" id="UP000235405">
    <property type="component" value="Unassembled WGS sequence"/>
</dbReference>
<dbReference type="CDD" id="cd14014">
    <property type="entry name" value="STKc_PknB_like"/>
    <property type="match status" value="1"/>
</dbReference>
<protein>
    <recommendedName>
        <fullName evidence="5">Protein kinase domain-containing protein</fullName>
    </recommendedName>
</protein>
<sequence length="438" mass="49212">MSVANTRITDLFYQLLDLSEAEKTKYLKELKAHQVDLYDKIYPFICTSELEPITHIFGVGALQATNKKATYSDTYIDKYHLSYEIGRGGIGVVYAATRVDKTFHQNLAIKLIQPTLSHLIDKEYLFHEAQALATLNHPYITKVMDGGTHEGSVYIVMEHIKGCTLSEYLATYALNKTKKLNLFLKICAAISHAHKHQVLHTDLKPENILIDCEGHPKILDFNLMRGISDQLSAFPITINAYSHDYASPEQINGSAPTVQCDIYALGKILTFMFPKLPISQGDLRCIIKKATRRHALLRYSSTNELYNDIKQLLACRPITAHQDQPFYSALKLCQRHPIQCALSAVLISCGVGLYAPLIKKSQQLQIEKRASERVTKQFVRTLSQIKESHKTKASINAVLKHTHNAVLGDPDIPTKTKAKLLQIITPQAVRSESKKGNC</sequence>
<dbReference type="PROSITE" id="PS00108">
    <property type="entry name" value="PROTEIN_KINASE_ST"/>
    <property type="match status" value="1"/>
</dbReference>
<keyword evidence="4" id="KW-0067">ATP-binding</keyword>
<name>A0A2N7CA81_VIBSP</name>
<dbReference type="AlphaFoldDB" id="A0A2N7CA81"/>
<gene>
    <name evidence="6" type="ORF">BCV19_15915</name>
</gene>
<dbReference type="GeneID" id="72397617"/>
<dbReference type="SUPFAM" id="SSF56112">
    <property type="entry name" value="Protein kinase-like (PK-like)"/>
    <property type="match status" value="1"/>
</dbReference>
<evidence type="ECO:0000259" key="5">
    <source>
        <dbReference type="PROSITE" id="PS50011"/>
    </source>
</evidence>
<dbReference type="InterPro" id="IPR000719">
    <property type="entry name" value="Prot_kinase_dom"/>
</dbReference>
<evidence type="ECO:0000256" key="4">
    <source>
        <dbReference type="ARBA" id="ARBA00022840"/>
    </source>
</evidence>
<dbReference type="Pfam" id="PF00069">
    <property type="entry name" value="Pkinase"/>
    <property type="match status" value="1"/>
</dbReference>
<evidence type="ECO:0000313" key="6">
    <source>
        <dbReference type="EMBL" id="PMF18411.1"/>
    </source>
</evidence>
<evidence type="ECO:0000313" key="7">
    <source>
        <dbReference type="Proteomes" id="UP000235405"/>
    </source>
</evidence>
<keyword evidence="2" id="KW-0547">Nucleotide-binding</keyword>
<proteinExistence type="predicted"/>
<organism evidence="6 7">
    <name type="scientific">Vibrio splendidus</name>
    <dbReference type="NCBI Taxonomy" id="29497"/>
    <lineage>
        <taxon>Bacteria</taxon>
        <taxon>Pseudomonadati</taxon>
        <taxon>Pseudomonadota</taxon>
        <taxon>Gammaproteobacteria</taxon>
        <taxon>Vibrionales</taxon>
        <taxon>Vibrionaceae</taxon>
        <taxon>Vibrio</taxon>
    </lineage>
</organism>
<dbReference type="GO" id="GO:0004674">
    <property type="term" value="F:protein serine/threonine kinase activity"/>
    <property type="evidence" value="ECO:0007669"/>
    <property type="project" value="TreeGrafter"/>
</dbReference>